<feature type="compositionally biased region" description="Basic and acidic residues" evidence="15">
    <location>
        <begin position="72"/>
        <end position="84"/>
    </location>
</feature>
<dbReference type="FunFam" id="2.60.120.590:FF:000013">
    <property type="entry name" value="2-oxoglutarate-dependent dioxygenase family protein"/>
    <property type="match status" value="1"/>
</dbReference>
<evidence type="ECO:0000256" key="3">
    <source>
        <dbReference type="ARBA" id="ARBA00007879"/>
    </source>
</evidence>
<evidence type="ECO:0000256" key="11">
    <source>
        <dbReference type="ARBA" id="ARBA00023242"/>
    </source>
</evidence>
<keyword evidence="8" id="KW-0560">Oxidoreductase</keyword>
<keyword evidence="9 14" id="KW-0408">Iron</keyword>
<dbReference type="GO" id="GO:0005634">
    <property type="term" value="C:nucleus"/>
    <property type="evidence" value="ECO:0007669"/>
    <property type="project" value="UniProtKB-SubCell"/>
</dbReference>
<dbReference type="PANTHER" id="PTHR16557:SF10">
    <property type="entry name" value="2-OXOGLUTARATE-DEPENDENT DIOXYGENASE FAMILY PROTEIN"/>
    <property type="match status" value="1"/>
</dbReference>
<dbReference type="SMR" id="A0A4P1RW23"/>
<feature type="region of interest" description="Disordered" evidence="15">
    <location>
        <begin position="71"/>
        <end position="99"/>
    </location>
</feature>
<gene>
    <name evidence="17" type="ORF">TanjilG_10625</name>
</gene>
<keyword evidence="7" id="KW-0223">Dioxygenase</keyword>
<evidence type="ECO:0000259" key="16">
    <source>
        <dbReference type="PROSITE" id="PS51471"/>
    </source>
</evidence>
<evidence type="ECO:0000256" key="14">
    <source>
        <dbReference type="PIRSR" id="PIRSR604574-2"/>
    </source>
</evidence>
<evidence type="ECO:0000256" key="9">
    <source>
        <dbReference type="ARBA" id="ARBA00023004"/>
    </source>
</evidence>
<dbReference type="GO" id="GO:0006281">
    <property type="term" value="P:DNA repair"/>
    <property type="evidence" value="ECO:0007669"/>
    <property type="project" value="UniProtKB-KW"/>
</dbReference>
<comment type="cofactor">
    <cofactor evidence="14">
        <name>Fe(2+)</name>
        <dbReference type="ChEBI" id="CHEBI:29033"/>
    </cofactor>
    <text evidence="14">Binds 1 Fe(2+) ion per subunit.</text>
</comment>
<dbReference type="InterPro" id="IPR037151">
    <property type="entry name" value="AlkB-like_sf"/>
</dbReference>
<dbReference type="Pfam" id="PF13532">
    <property type="entry name" value="2OG-FeII_Oxy_2"/>
    <property type="match status" value="1"/>
</dbReference>
<evidence type="ECO:0000256" key="8">
    <source>
        <dbReference type="ARBA" id="ARBA00023002"/>
    </source>
</evidence>
<dbReference type="InterPro" id="IPR005123">
    <property type="entry name" value="Oxoglu/Fe-dep_dioxygenase_dom"/>
</dbReference>
<dbReference type="Gramene" id="OIW19064">
    <property type="protein sequence ID" value="OIW19064"/>
    <property type="gene ID" value="TanjilG_10625"/>
</dbReference>
<evidence type="ECO:0000256" key="6">
    <source>
        <dbReference type="ARBA" id="ARBA00022763"/>
    </source>
</evidence>
<feature type="compositionally biased region" description="Basic and acidic residues" evidence="15">
    <location>
        <begin position="23"/>
        <end position="33"/>
    </location>
</feature>
<protein>
    <recommendedName>
        <fullName evidence="13">DNA N(6)-methyladenine demethylase</fullName>
        <ecNumber evidence="13">1.14.11.51</ecNumber>
    </recommendedName>
</protein>
<dbReference type="EC" id="1.14.11.51" evidence="13"/>
<reference evidence="17 18" key="1">
    <citation type="journal article" date="2017" name="Plant Biotechnol. J.">
        <title>A comprehensive draft genome sequence for lupin (Lupinus angustifolius), an emerging health food: insights into plant-microbe interactions and legume evolution.</title>
        <authorList>
            <person name="Hane J.K."/>
            <person name="Ming Y."/>
            <person name="Kamphuis L.G."/>
            <person name="Nelson M.N."/>
            <person name="Garg G."/>
            <person name="Atkins C.A."/>
            <person name="Bayer P.E."/>
            <person name="Bravo A."/>
            <person name="Bringans S."/>
            <person name="Cannon S."/>
            <person name="Edwards D."/>
            <person name="Foley R."/>
            <person name="Gao L.L."/>
            <person name="Harrison M.J."/>
            <person name="Huang W."/>
            <person name="Hurgobin B."/>
            <person name="Li S."/>
            <person name="Liu C.W."/>
            <person name="McGrath A."/>
            <person name="Morahan G."/>
            <person name="Murray J."/>
            <person name="Weller J."/>
            <person name="Jian J."/>
            <person name="Singh K.B."/>
        </authorList>
    </citation>
    <scope>NUCLEOTIDE SEQUENCE [LARGE SCALE GENOMIC DNA]</scope>
    <source>
        <strain evidence="18">cv. Tanjil</strain>
        <tissue evidence="17">Whole plant</tissue>
    </source>
</reference>
<comment type="catalytic activity">
    <reaction evidence="12">
        <text>an N(6)-methyl-2'-deoxyadenosine in DNA + 2-oxoglutarate + O2 = a 2'-deoxyadenosine in DNA + formaldehyde + succinate + CO2</text>
        <dbReference type="Rhea" id="RHEA:49524"/>
        <dbReference type="Rhea" id="RHEA-COMP:12418"/>
        <dbReference type="Rhea" id="RHEA-COMP:12419"/>
        <dbReference type="ChEBI" id="CHEBI:15379"/>
        <dbReference type="ChEBI" id="CHEBI:16526"/>
        <dbReference type="ChEBI" id="CHEBI:16810"/>
        <dbReference type="ChEBI" id="CHEBI:16842"/>
        <dbReference type="ChEBI" id="CHEBI:30031"/>
        <dbReference type="ChEBI" id="CHEBI:90615"/>
        <dbReference type="ChEBI" id="CHEBI:90616"/>
        <dbReference type="EC" id="1.14.11.51"/>
    </reaction>
    <physiologicalReaction direction="left-to-right" evidence="12">
        <dbReference type="Rhea" id="RHEA:49525"/>
    </physiologicalReaction>
</comment>
<keyword evidence="4" id="KW-0963">Cytoplasm</keyword>
<dbReference type="GO" id="GO:0035516">
    <property type="term" value="F:broad specificity oxidative DNA demethylase activity"/>
    <property type="evidence" value="ECO:0007669"/>
    <property type="project" value="TreeGrafter"/>
</dbReference>
<dbReference type="STRING" id="3871.A0A4P1RW23"/>
<feature type="binding site" evidence="14">
    <location>
        <position position="418"/>
    </location>
    <ligand>
        <name>Fe cation</name>
        <dbReference type="ChEBI" id="CHEBI:24875"/>
        <note>catalytic</note>
    </ligand>
</feature>
<evidence type="ECO:0000313" key="18">
    <source>
        <dbReference type="Proteomes" id="UP000188354"/>
    </source>
</evidence>
<name>A0A4P1RW23_LUPAN</name>
<evidence type="ECO:0000256" key="7">
    <source>
        <dbReference type="ARBA" id="ARBA00022964"/>
    </source>
</evidence>
<evidence type="ECO:0000256" key="15">
    <source>
        <dbReference type="SAM" id="MobiDB-lite"/>
    </source>
</evidence>
<dbReference type="InterPro" id="IPR027450">
    <property type="entry name" value="AlkB-like"/>
</dbReference>
<evidence type="ECO:0000256" key="12">
    <source>
        <dbReference type="ARBA" id="ARBA00052047"/>
    </source>
</evidence>
<organism evidence="17 18">
    <name type="scientific">Lupinus angustifolius</name>
    <name type="common">Narrow-leaved blue lupine</name>
    <dbReference type="NCBI Taxonomy" id="3871"/>
    <lineage>
        <taxon>Eukaryota</taxon>
        <taxon>Viridiplantae</taxon>
        <taxon>Streptophyta</taxon>
        <taxon>Embryophyta</taxon>
        <taxon>Tracheophyta</taxon>
        <taxon>Spermatophyta</taxon>
        <taxon>Magnoliopsida</taxon>
        <taxon>eudicotyledons</taxon>
        <taxon>Gunneridae</taxon>
        <taxon>Pentapetalae</taxon>
        <taxon>rosids</taxon>
        <taxon>fabids</taxon>
        <taxon>Fabales</taxon>
        <taxon>Fabaceae</taxon>
        <taxon>Papilionoideae</taxon>
        <taxon>50 kb inversion clade</taxon>
        <taxon>genistoids sensu lato</taxon>
        <taxon>core genistoids</taxon>
        <taxon>Genisteae</taxon>
        <taxon>Lupinus</taxon>
    </lineage>
</organism>
<keyword evidence="6" id="KW-0227">DNA damage</keyword>
<feature type="compositionally biased region" description="Polar residues" evidence="15">
    <location>
        <begin position="1"/>
        <end position="11"/>
    </location>
</feature>
<dbReference type="PROSITE" id="PS51471">
    <property type="entry name" value="FE2OG_OXY"/>
    <property type="match status" value="1"/>
</dbReference>
<dbReference type="EMBL" id="CM007361">
    <property type="protein sequence ID" value="OIW19064.1"/>
    <property type="molecule type" value="Genomic_DNA"/>
</dbReference>
<evidence type="ECO:0000256" key="13">
    <source>
        <dbReference type="ARBA" id="ARBA00066586"/>
    </source>
</evidence>
<dbReference type="InterPro" id="IPR004574">
    <property type="entry name" value="Alkb"/>
</dbReference>
<keyword evidence="11" id="KW-0539">Nucleus</keyword>
<dbReference type="Proteomes" id="UP000188354">
    <property type="component" value="Chromosome LG01"/>
</dbReference>
<keyword evidence="18" id="KW-1185">Reference proteome</keyword>
<comment type="similarity">
    <text evidence="3">Belongs to the alkB family.</text>
</comment>
<keyword evidence="5 14" id="KW-0479">Metal-binding</keyword>
<evidence type="ECO:0000256" key="2">
    <source>
        <dbReference type="ARBA" id="ARBA00004496"/>
    </source>
</evidence>
<sequence length="450" mass="49991">MSKSNNKSAESSQEKPFPVDGNFDIHNDPHDMPLSDTSQDNPVCIMIGSIPVLLFRNNMKNQSLLFSTKSSTHKDSDLMSRSDHLPSPPTTGKRKFKRNRVDLGSVQTSQDNCGKSSCSSGFECSSSLTEISPAMNCTTHQKESLQHSHFGKKKKAVSADMPHSSHNNLVYASADHESDSPVSFLKFKPYDICFRGKRDSPLIRSMLIDKSEEICIEGQVGDIKDMILRPGMVLLKNYISHDEQVYIVKTCRKLGLGHGGFYQPGFASGAKLRLKMMCLGLDWDPQTKSYGNKRVIDGSQPPSIPYLFTKLVMGAIKDAHCLIKKECGVSYVEEILPSMYPDICIVNFYTTNGRLGLHQDRDESKESLKKGLPIVSFCIGDSAKFLYGDHRDVEKAENVLLESGDVLIFGGESRHVFHGVSSIIPDSAPNELLKDTGLLPGRLNLTFRQY</sequence>
<dbReference type="GO" id="GO:0005737">
    <property type="term" value="C:cytoplasm"/>
    <property type="evidence" value="ECO:0007669"/>
    <property type="project" value="UniProtKB-SubCell"/>
</dbReference>
<dbReference type="Gene3D" id="2.60.120.590">
    <property type="entry name" value="Alpha-ketoglutarate-dependent dioxygenase AlkB-like"/>
    <property type="match status" value="1"/>
</dbReference>
<dbReference type="GO" id="GO:0008198">
    <property type="term" value="F:ferrous iron binding"/>
    <property type="evidence" value="ECO:0007669"/>
    <property type="project" value="TreeGrafter"/>
</dbReference>
<evidence type="ECO:0000256" key="5">
    <source>
        <dbReference type="ARBA" id="ARBA00022723"/>
    </source>
</evidence>
<feature type="binding site" evidence="14">
    <location>
        <position position="360"/>
    </location>
    <ligand>
        <name>Fe cation</name>
        <dbReference type="ChEBI" id="CHEBI:24875"/>
        <note>catalytic</note>
    </ligand>
</feature>
<dbReference type="SUPFAM" id="SSF51197">
    <property type="entry name" value="Clavaminate synthase-like"/>
    <property type="match status" value="1"/>
</dbReference>
<evidence type="ECO:0000256" key="1">
    <source>
        <dbReference type="ARBA" id="ARBA00004123"/>
    </source>
</evidence>
<feature type="binding site" evidence="14">
    <location>
        <position position="358"/>
    </location>
    <ligand>
        <name>Fe cation</name>
        <dbReference type="ChEBI" id="CHEBI:24875"/>
        <note>catalytic</note>
    </ligand>
</feature>
<dbReference type="AlphaFoldDB" id="A0A4P1RW23"/>
<evidence type="ECO:0000313" key="17">
    <source>
        <dbReference type="EMBL" id="OIW19064.1"/>
    </source>
</evidence>
<dbReference type="PANTHER" id="PTHR16557">
    <property type="entry name" value="ALKYLATED DNA REPAIR PROTEIN ALKB-RELATED"/>
    <property type="match status" value="1"/>
</dbReference>
<keyword evidence="10" id="KW-0234">DNA repair</keyword>
<dbReference type="GO" id="GO:0035515">
    <property type="term" value="F:oxidative RNA demethylase activity"/>
    <property type="evidence" value="ECO:0007669"/>
    <property type="project" value="TreeGrafter"/>
</dbReference>
<accession>A0A4P1RW23</accession>
<feature type="region of interest" description="Disordered" evidence="15">
    <location>
        <begin position="1"/>
        <end position="38"/>
    </location>
</feature>
<evidence type="ECO:0000256" key="10">
    <source>
        <dbReference type="ARBA" id="ARBA00023204"/>
    </source>
</evidence>
<dbReference type="GO" id="GO:0141131">
    <property type="term" value="F:DNA N6-methyladenine demethylase activity"/>
    <property type="evidence" value="ECO:0007669"/>
    <property type="project" value="UniProtKB-EC"/>
</dbReference>
<dbReference type="GO" id="GO:0035513">
    <property type="term" value="P:oxidative RNA demethylation"/>
    <property type="evidence" value="ECO:0007669"/>
    <property type="project" value="TreeGrafter"/>
</dbReference>
<feature type="domain" description="Fe2OG dioxygenase" evidence="16">
    <location>
        <begin position="340"/>
        <end position="450"/>
    </location>
</feature>
<proteinExistence type="inferred from homology"/>
<evidence type="ECO:0000256" key="4">
    <source>
        <dbReference type="ARBA" id="ARBA00022490"/>
    </source>
</evidence>
<comment type="subcellular location">
    <subcellularLocation>
        <location evidence="2">Cytoplasm</location>
    </subcellularLocation>
    <subcellularLocation>
        <location evidence="1">Nucleus</location>
    </subcellularLocation>
</comment>